<feature type="transmembrane region" description="Helical" evidence="13">
    <location>
        <begin position="269"/>
        <end position="292"/>
    </location>
</feature>
<feature type="transmembrane region" description="Helical" evidence="13">
    <location>
        <begin position="50"/>
        <end position="73"/>
    </location>
</feature>
<evidence type="ECO:0000256" key="7">
    <source>
        <dbReference type="ARBA" id="ARBA00023040"/>
    </source>
</evidence>
<feature type="transmembrane region" description="Helical" evidence="13">
    <location>
        <begin position="13"/>
        <end position="38"/>
    </location>
</feature>
<dbReference type="GO" id="GO:0033038">
    <property type="term" value="F:bitter taste receptor activity"/>
    <property type="evidence" value="ECO:0007669"/>
    <property type="project" value="InterPro"/>
</dbReference>
<evidence type="ECO:0000256" key="4">
    <source>
        <dbReference type="ARBA" id="ARBA00022606"/>
    </source>
</evidence>
<dbReference type="Gene3D" id="1.20.1070.10">
    <property type="entry name" value="Rhodopsin 7-helix transmembrane proteins"/>
    <property type="match status" value="1"/>
</dbReference>
<dbReference type="Pfam" id="PF05296">
    <property type="entry name" value="TAS2R"/>
    <property type="match status" value="1"/>
</dbReference>
<dbReference type="PANTHER" id="PTHR11394:SF151">
    <property type="entry name" value="TASTE RECEPTOR TYPE 2"/>
    <property type="match status" value="1"/>
</dbReference>
<evidence type="ECO:0000313" key="14">
    <source>
        <dbReference type="EMBL" id="DBA15153.1"/>
    </source>
</evidence>
<name>A0AAV2ZMR9_PYXAD</name>
<evidence type="ECO:0000256" key="6">
    <source>
        <dbReference type="ARBA" id="ARBA00022989"/>
    </source>
</evidence>
<evidence type="ECO:0000256" key="12">
    <source>
        <dbReference type="RuleBase" id="RU004424"/>
    </source>
</evidence>
<evidence type="ECO:0000256" key="5">
    <source>
        <dbReference type="ARBA" id="ARBA00022692"/>
    </source>
</evidence>
<dbReference type="InterPro" id="IPR007960">
    <property type="entry name" value="TAS2R"/>
</dbReference>
<evidence type="ECO:0000256" key="11">
    <source>
        <dbReference type="RuleBase" id="RU004423"/>
    </source>
</evidence>
<keyword evidence="9 12" id="KW-0675">Receptor</keyword>
<evidence type="ECO:0000256" key="1">
    <source>
        <dbReference type="ARBA" id="ARBA00004141"/>
    </source>
</evidence>
<accession>A0AAV2ZMR9</accession>
<feature type="transmembrane region" description="Helical" evidence="13">
    <location>
        <begin position="235"/>
        <end position="257"/>
    </location>
</feature>
<gene>
    <name evidence="14" type="ORF">GDO54_004401</name>
</gene>
<keyword evidence="7 12" id="KW-0297">G-protein coupled receptor</keyword>
<dbReference type="FunFam" id="1.20.1070.10:FF:000055">
    <property type="entry name" value="Taste receptor type 2"/>
    <property type="match status" value="1"/>
</dbReference>
<keyword evidence="10 12" id="KW-0807">Transducer</keyword>
<dbReference type="EMBL" id="DYDO01000012">
    <property type="protein sequence ID" value="DBA15153.1"/>
    <property type="molecule type" value="Genomic_DNA"/>
</dbReference>
<feature type="transmembrane region" description="Helical" evidence="13">
    <location>
        <begin position="93"/>
        <end position="115"/>
    </location>
</feature>
<dbReference type="PANTHER" id="PTHR11394">
    <property type="entry name" value="TASTE RECEPTOR TYPE 2"/>
    <property type="match status" value="1"/>
</dbReference>
<proteinExistence type="inferred from homology"/>
<keyword evidence="15" id="KW-1185">Reference proteome</keyword>
<reference evidence="14" key="1">
    <citation type="thesis" date="2020" institute="ProQuest LLC" country="789 East Eisenhower Parkway, Ann Arbor, MI, USA">
        <title>Comparative Genomics and Chromosome Evolution.</title>
        <authorList>
            <person name="Mudd A.B."/>
        </authorList>
    </citation>
    <scope>NUCLEOTIDE SEQUENCE</scope>
    <source>
        <strain evidence="14">1538</strain>
        <tissue evidence="14">Blood</tissue>
    </source>
</reference>
<evidence type="ECO:0000313" key="15">
    <source>
        <dbReference type="Proteomes" id="UP001181693"/>
    </source>
</evidence>
<comment type="subcellular location">
    <subcellularLocation>
        <location evidence="1 12">Membrane</location>
        <topology evidence="1 12">Multi-pass membrane protein</topology>
    </subcellularLocation>
</comment>
<evidence type="ECO:0000256" key="8">
    <source>
        <dbReference type="ARBA" id="ARBA00023136"/>
    </source>
</evidence>
<organism evidence="14 15">
    <name type="scientific">Pyxicephalus adspersus</name>
    <name type="common">African bullfrog</name>
    <dbReference type="NCBI Taxonomy" id="30357"/>
    <lineage>
        <taxon>Eukaryota</taxon>
        <taxon>Metazoa</taxon>
        <taxon>Chordata</taxon>
        <taxon>Craniata</taxon>
        <taxon>Vertebrata</taxon>
        <taxon>Euteleostomi</taxon>
        <taxon>Amphibia</taxon>
        <taxon>Batrachia</taxon>
        <taxon>Anura</taxon>
        <taxon>Neobatrachia</taxon>
        <taxon>Ranoidea</taxon>
        <taxon>Pyxicephalidae</taxon>
        <taxon>Pyxicephalinae</taxon>
        <taxon>Pyxicephalus</taxon>
    </lineage>
</organism>
<dbReference type="SUPFAM" id="SSF81321">
    <property type="entry name" value="Family A G protein-coupled receptor-like"/>
    <property type="match status" value="1"/>
</dbReference>
<keyword evidence="4 12" id="KW-0716">Sensory transduction</keyword>
<dbReference type="Proteomes" id="UP001181693">
    <property type="component" value="Unassembled WGS sequence"/>
</dbReference>
<comment type="similarity">
    <text evidence="2 11">Belongs to the G-protein coupled receptor T2R family.</text>
</comment>
<feature type="transmembrane region" description="Helical" evidence="13">
    <location>
        <begin position="184"/>
        <end position="214"/>
    </location>
</feature>
<evidence type="ECO:0000256" key="13">
    <source>
        <dbReference type="SAM" id="Phobius"/>
    </source>
</evidence>
<keyword evidence="5 12" id="KW-0812">Transmembrane</keyword>
<dbReference type="AlphaFoldDB" id="A0AAV2ZMR9"/>
<evidence type="ECO:0000256" key="9">
    <source>
        <dbReference type="ARBA" id="ARBA00023170"/>
    </source>
</evidence>
<evidence type="ECO:0000256" key="3">
    <source>
        <dbReference type="ARBA" id="ARBA00022480"/>
    </source>
</evidence>
<dbReference type="GO" id="GO:0004930">
    <property type="term" value="F:G protein-coupled receptor activity"/>
    <property type="evidence" value="ECO:0007669"/>
    <property type="project" value="UniProtKB-KW"/>
</dbReference>
<feature type="transmembrane region" description="Helical" evidence="13">
    <location>
        <begin position="135"/>
        <end position="156"/>
    </location>
</feature>
<keyword evidence="8 12" id="KW-0472">Membrane</keyword>
<protein>
    <recommendedName>
        <fullName evidence="12">Taste receptor type 2</fullName>
    </recommendedName>
</protein>
<evidence type="ECO:0000256" key="10">
    <source>
        <dbReference type="ARBA" id="ARBA00023224"/>
    </source>
</evidence>
<sequence>MPSSTKVLSPYEILSLAFLILETIIGILVNGYIVIVNITELVTHRKLGSGDIILTCLALSRFGFQFLVLLLYVLSFMFLDLVNSQSSINNLKYTWLFFNNISTWLAAFLCAFYCVRIVNIQQCIFVFLKNHFDRFVPCFILASAGISGLCSNSYAFNGFNDVFNMSKFNHANLTSPLVLGGSNFVTFSTISAVCSFPAFLLFFVSSGLVVGSLLRHTSKVKGQERTGFREPSLKAHYRAVKMMGAFFIFFLLYMISFNLYVSGVLGSDIWGSFCTMAIGAYPSLHSLVLVIGNPKFKKAFMKILQNGNCYQANMTQIETIDS</sequence>
<keyword evidence="3 12" id="KW-0919">Taste</keyword>
<evidence type="ECO:0000256" key="2">
    <source>
        <dbReference type="ARBA" id="ARBA00007376"/>
    </source>
</evidence>
<dbReference type="GO" id="GO:0016020">
    <property type="term" value="C:membrane"/>
    <property type="evidence" value="ECO:0007669"/>
    <property type="project" value="UniProtKB-SubCell"/>
</dbReference>
<keyword evidence="6 13" id="KW-1133">Transmembrane helix</keyword>
<comment type="caution">
    <text evidence="14">The sequence shown here is derived from an EMBL/GenBank/DDBJ whole genome shotgun (WGS) entry which is preliminary data.</text>
</comment>